<gene>
    <name evidence="1" type="ORF">FYJ63_04425</name>
</gene>
<protein>
    <submittedName>
        <fullName evidence="1">Uncharacterized protein</fullName>
    </submittedName>
</protein>
<dbReference type="Proteomes" id="UP000442535">
    <property type="component" value="Unassembled WGS sequence"/>
</dbReference>
<reference evidence="1 2" key="1">
    <citation type="submission" date="2019-08" db="EMBL/GenBank/DDBJ databases">
        <title>In-depth cultivation of the pig gut microbiome towards novel bacterial diversity and tailored functional studies.</title>
        <authorList>
            <person name="Wylensek D."/>
            <person name="Hitch T.C.A."/>
            <person name="Clavel T."/>
        </authorList>
    </citation>
    <scope>NUCLEOTIDE SEQUENCE [LARGE SCALE GENOMIC DNA]</scope>
    <source>
        <strain evidence="1 2">RF-GAM-744-WT-7</strain>
    </source>
</reference>
<sequence length="108" mass="12443">MSVKEPVPWSFTIEFDAEKAARNGYDIEDLYECVDKNVQRFGLTRLALGTWKANEASRVESQCRSLSFLSRQKWVMQNVTSLTAFERSTKPIDYIGIVEDLFPERICA</sequence>
<comment type="caution">
    <text evidence="1">The sequence shown here is derived from an EMBL/GenBank/DDBJ whole genome shotgun (WGS) entry which is preliminary data.</text>
</comment>
<keyword evidence="2" id="KW-1185">Reference proteome</keyword>
<name>A0A7K0K1X4_9ACTO</name>
<evidence type="ECO:0000313" key="2">
    <source>
        <dbReference type="Proteomes" id="UP000442535"/>
    </source>
</evidence>
<dbReference type="EMBL" id="VUMY01000006">
    <property type="protein sequence ID" value="MST49481.1"/>
    <property type="molecule type" value="Genomic_DNA"/>
</dbReference>
<dbReference type="RefSeq" id="WP_154544170.1">
    <property type="nucleotide sequence ID" value="NZ_VUMY01000006.1"/>
</dbReference>
<dbReference type="AlphaFoldDB" id="A0A7K0K1X4"/>
<proteinExistence type="predicted"/>
<accession>A0A7K0K1X4</accession>
<organism evidence="1 2">
    <name type="scientific">Mobiluncus porci</name>
    <dbReference type="NCBI Taxonomy" id="2652278"/>
    <lineage>
        <taxon>Bacteria</taxon>
        <taxon>Bacillati</taxon>
        <taxon>Actinomycetota</taxon>
        <taxon>Actinomycetes</taxon>
        <taxon>Actinomycetales</taxon>
        <taxon>Actinomycetaceae</taxon>
        <taxon>Mobiluncus</taxon>
    </lineage>
</organism>
<evidence type="ECO:0000313" key="1">
    <source>
        <dbReference type="EMBL" id="MST49481.1"/>
    </source>
</evidence>